<protein>
    <recommendedName>
        <fullName evidence="6">Damage-inducible protein DinB</fullName>
    </recommendedName>
</protein>
<dbReference type="InterPro" id="IPR007837">
    <property type="entry name" value="DinB"/>
</dbReference>
<evidence type="ECO:0000256" key="2">
    <source>
        <dbReference type="ARBA" id="ARBA00022723"/>
    </source>
</evidence>
<keyword evidence="2 3" id="KW-0479">Metal-binding</keyword>
<feature type="binding site" evidence="3">
    <location>
        <position position="129"/>
    </location>
    <ligand>
        <name>a divalent metal cation</name>
        <dbReference type="ChEBI" id="CHEBI:60240"/>
    </ligand>
</feature>
<evidence type="ECO:0000256" key="1">
    <source>
        <dbReference type="ARBA" id="ARBA00008635"/>
    </source>
</evidence>
<dbReference type="InterPro" id="IPR034660">
    <property type="entry name" value="DinB/YfiT-like"/>
</dbReference>
<evidence type="ECO:0000256" key="3">
    <source>
        <dbReference type="PIRSR" id="PIRSR607837-1"/>
    </source>
</evidence>
<dbReference type="SUPFAM" id="SSF109854">
    <property type="entry name" value="DinB/YfiT-like putative metalloenzymes"/>
    <property type="match status" value="1"/>
</dbReference>
<dbReference type="Proteomes" id="UP000198290">
    <property type="component" value="Chromosome"/>
</dbReference>
<dbReference type="OrthoDB" id="9807509at2"/>
<sequence length="163" mass="18226">MLTHAFAYKQWADQRTLQAVRTLAPANQPQAYAFACQQLNHMVMVEELFRARLQGLPAPHAATNSVQLPTLDELERRLLASNAWLTSHIAALTPESAAQIIRFVFADGQAGSMSQQEILFHILNHGTYHRGAIGHALEQAGAQRPADTYTLYIHAAEPQRRWC</sequence>
<name>A0A3G9GGJ7_9NEIS</name>
<accession>A0A3G9GGJ7</accession>
<feature type="binding site" evidence="3">
    <location>
        <position position="41"/>
    </location>
    <ligand>
        <name>a divalent metal cation</name>
        <dbReference type="ChEBI" id="CHEBI:60240"/>
    </ligand>
</feature>
<feature type="binding site" evidence="3">
    <location>
        <position position="125"/>
    </location>
    <ligand>
        <name>a divalent metal cation</name>
        <dbReference type="ChEBI" id="CHEBI:60240"/>
    </ligand>
</feature>
<dbReference type="Pfam" id="PF05163">
    <property type="entry name" value="DinB"/>
    <property type="match status" value="1"/>
</dbReference>
<comment type="similarity">
    <text evidence="1">Belongs to the DinB family.</text>
</comment>
<proteinExistence type="inferred from homology"/>
<evidence type="ECO:0000313" key="4">
    <source>
        <dbReference type="EMBL" id="BBF85963.1"/>
    </source>
</evidence>
<dbReference type="STRING" id="332411.VI06_02310"/>
<keyword evidence="5" id="KW-1185">Reference proteome</keyword>
<dbReference type="KEGG" id="amah:DLM_2349"/>
<dbReference type="AlphaFoldDB" id="A0A3G9GGJ7"/>
<reference evidence="5" key="1">
    <citation type="journal article" date="2017" name="Biotechnol. Biofuels">
        <title>Evaluation of environmental bacterial communities as a factor affecting the growth of duckweed Lemna minor.</title>
        <authorList>
            <person name="Ishizawa H."/>
            <person name="Kuroda M."/>
            <person name="Morikawa M."/>
            <person name="Ike M."/>
        </authorList>
    </citation>
    <scope>NUCLEOTIDE SEQUENCE [LARGE SCALE GENOMIC DNA]</scope>
    <source>
        <strain evidence="5">H3</strain>
    </source>
</reference>
<evidence type="ECO:0000313" key="5">
    <source>
        <dbReference type="Proteomes" id="UP000198290"/>
    </source>
</evidence>
<dbReference type="EMBL" id="AP018823">
    <property type="protein sequence ID" value="BBF85963.1"/>
    <property type="molecule type" value="Genomic_DNA"/>
</dbReference>
<dbReference type="PANTHER" id="PTHR37302:SF1">
    <property type="entry name" value="PROTEIN DINB"/>
    <property type="match status" value="1"/>
</dbReference>
<reference evidence="4 5" key="2">
    <citation type="journal article" date="2017" name="Genome Announc.">
        <title>Draft genome sequence of Aquitalea magnusonii strain H3, a plant growth-promoting bacterium of duckweed Lemna minor.</title>
        <authorList>
            <person name="Ishizawa H."/>
            <person name="Kuroda M."/>
            <person name="Ike M."/>
        </authorList>
    </citation>
    <scope>NUCLEOTIDE SEQUENCE [LARGE SCALE GENOMIC DNA]</scope>
    <source>
        <strain evidence="4 5">H3</strain>
    </source>
</reference>
<dbReference type="GO" id="GO:0046872">
    <property type="term" value="F:metal ion binding"/>
    <property type="evidence" value="ECO:0007669"/>
    <property type="project" value="UniProtKB-KW"/>
</dbReference>
<evidence type="ECO:0008006" key="6">
    <source>
        <dbReference type="Google" id="ProtNLM"/>
    </source>
</evidence>
<reference evidence="5" key="3">
    <citation type="journal article" date="2017" name="Plant Physiol. Biochem.">
        <title>Differential oxidative and antioxidative response of duckweed Lemna minor toward plant growth promoting/inhibiting bacteria.</title>
        <authorList>
            <person name="Ishizawa H."/>
            <person name="Kuroda M."/>
            <person name="Morikawa M."/>
            <person name="Ike M."/>
        </authorList>
    </citation>
    <scope>NUCLEOTIDE SEQUENCE [LARGE SCALE GENOMIC DNA]</scope>
    <source>
        <strain evidence="5">H3</strain>
    </source>
</reference>
<gene>
    <name evidence="4" type="ORF">DLM_2349</name>
</gene>
<organism evidence="4 5">
    <name type="scientific">Aquitalea magnusonii</name>
    <dbReference type="NCBI Taxonomy" id="332411"/>
    <lineage>
        <taxon>Bacteria</taxon>
        <taxon>Pseudomonadati</taxon>
        <taxon>Pseudomonadota</taxon>
        <taxon>Betaproteobacteria</taxon>
        <taxon>Neisseriales</taxon>
        <taxon>Chromobacteriaceae</taxon>
        <taxon>Aquitalea</taxon>
    </lineage>
</organism>
<dbReference type="Gene3D" id="1.20.120.450">
    <property type="entry name" value="dinb family like domain"/>
    <property type="match status" value="1"/>
</dbReference>
<dbReference type="PANTHER" id="PTHR37302">
    <property type="entry name" value="SLR1116 PROTEIN"/>
    <property type="match status" value="1"/>
</dbReference>